<dbReference type="EC" id="3.2.1.89" evidence="4"/>
<dbReference type="Proteomes" id="UP000283586">
    <property type="component" value="Unassembled WGS sequence"/>
</dbReference>
<sequence length="788" mass="86667">MNVEKMSQKCMLRLTLRQQSYKIKSATDCAILERKNVAEAVSRRYLKNIEKSWKKEQINGGECEKIFSHTEKVNIMKKQVYRKLLAACVSVSLGTVLLAGCGDSAGTTGTKTEDVSLTTEAQTEARTADVSEAQQESETQTEVQENNTSEDVVEPVGEVTTFTLPDGPEESDIFVQPVADISDDFIRGMDASAVLSVENSGAVYYGYDGKEQDVFETLAQSGVNYIRLRVWNDPYDENGNGYGGGNNDLTTAMKLGVRAARYGMKVCIDFHYSDFWADPKRQHAPKAWKGMTVDEKSDALYDYTTESLGKLLDAGVDVGMVQIGNEINNGMSGETDVDAVMQLLNSGSKAVREVAESYGKDIKVAVHYTNIEDNDQIDTMAANLKDAGVDYDMFGLSFYPFWDGTNENMQNVAKLIEDKYGKEVYIAETSYCYTSEDGDGFSNSLKGTDDLTDGYGATVQSQATVIRDICAAANEAGVEGVFYWEGTWIPVGSADADNSALWEKYGSGWASSYSAEYDPDDAGLYYGGCSWDNQAMFDFTGHPLASLNVFKYLKYGATAPLAVDYIPDVYVSCNVGEDLVLPESIDVVYNDRSQNKKQSVSWNETQMKAIDTTKAGSYEIEGALEDGTTVTAHVEVEMVNYAVNPGFEDKNRSMWKVSYEGEADPTDYQVKADDAHSGETAFHFWSGDSDMEFSIEQEVTGLENGTYQLSVFSQGGDMSSDASMELYAVTADGGQTAPFMLTTYNDWQNPTIKEIKVTDGTVKIGVRFQCNVGSWGTVDDFTLNRISD</sequence>
<dbReference type="Gene3D" id="3.20.20.80">
    <property type="entry name" value="Glycosidases"/>
    <property type="match status" value="1"/>
</dbReference>
<evidence type="ECO:0000256" key="5">
    <source>
        <dbReference type="SAM" id="MobiDB-lite"/>
    </source>
</evidence>
<feature type="region of interest" description="Disordered" evidence="5">
    <location>
        <begin position="125"/>
        <end position="151"/>
    </location>
</feature>
<dbReference type="PANTHER" id="PTHR34983:SF2">
    <property type="entry name" value="ENDO-BETA-1,4-GALACTANASE"/>
    <property type="match status" value="1"/>
</dbReference>
<comment type="catalytic activity">
    <reaction evidence="4">
        <text>The enzyme specifically hydrolyzes (1-&gt;4)-beta-D-galactosidic linkages in type I arabinogalactans.</text>
        <dbReference type="EC" id="3.2.1.89"/>
    </reaction>
</comment>
<dbReference type="InterPro" id="IPR011081">
    <property type="entry name" value="Big_4"/>
</dbReference>
<dbReference type="GO" id="GO:0045490">
    <property type="term" value="P:pectin catabolic process"/>
    <property type="evidence" value="ECO:0007669"/>
    <property type="project" value="TreeGrafter"/>
</dbReference>
<proteinExistence type="inferred from homology"/>
<feature type="compositionally biased region" description="Low complexity" evidence="5">
    <location>
        <begin position="130"/>
        <end position="150"/>
    </location>
</feature>
<comment type="similarity">
    <text evidence="1 4">Belongs to the glycosyl hydrolase 53 family.</text>
</comment>
<dbReference type="GO" id="GO:0015926">
    <property type="term" value="F:glucosidase activity"/>
    <property type="evidence" value="ECO:0007669"/>
    <property type="project" value="InterPro"/>
</dbReference>
<name>A0A3R6JE19_9FIRM</name>
<keyword evidence="2 4" id="KW-0378">Hydrolase</keyword>
<evidence type="ECO:0000256" key="3">
    <source>
        <dbReference type="ARBA" id="ARBA00023295"/>
    </source>
</evidence>
<dbReference type="Pfam" id="PF07745">
    <property type="entry name" value="Glyco_hydro_53"/>
    <property type="match status" value="1"/>
</dbReference>
<dbReference type="EMBL" id="QRQN01000019">
    <property type="protein sequence ID" value="RHN05554.1"/>
    <property type="molecule type" value="Genomic_DNA"/>
</dbReference>
<dbReference type="PANTHER" id="PTHR34983">
    <property type="entry name" value="ARABINOGALACTAN ENDO-BETA-1,4-GALACTANASE A"/>
    <property type="match status" value="1"/>
</dbReference>
<gene>
    <name evidence="7" type="ORF">DWZ31_14420</name>
</gene>
<evidence type="ECO:0000256" key="4">
    <source>
        <dbReference type="RuleBase" id="RU361192"/>
    </source>
</evidence>
<comment type="caution">
    <text evidence="7">The sequence shown here is derived from an EMBL/GenBank/DDBJ whole genome shotgun (WGS) entry which is preliminary data.</text>
</comment>
<protein>
    <recommendedName>
        <fullName evidence="4">Arabinogalactan endo-beta-1,4-galactanase</fullName>
        <ecNumber evidence="4">3.2.1.89</ecNumber>
    </recommendedName>
</protein>
<organism evidence="7 8">
    <name type="scientific">Roseburia intestinalis</name>
    <dbReference type="NCBI Taxonomy" id="166486"/>
    <lineage>
        <taxon>Bacteria</taxon>
        <taxon>Bacillati</taxon>
        <taxon>Bacillota</taxon>
        <taxon>Clostridia</taxon>
        <taxon>Lachnospirales</taxon>
        <taxon>Lachnospiraceae</taxon>
        <taxon>Roseburia</taxon>
    </lineage>
</organism>
<dbReference type="Gene3D" id="2.60.120.260">
    <property type="entry name" value="Galactose-binding domain-like"/>
    <property type="match status" value="1"/>
</dbReference>
<dbReference type="AlphaFoldDB" id="A0A3R6JE19"/>
<evidence type="ECO:0000313" key="7">
    <source>
        <dbReference type="EMBL" id="RHN05554.1"/>
    </source>
</evidence>
<evidence type="ECO:0000259" key="6">
    <source>
        <dbReference type="Pfam" id="PF07532"/>
    </source>
</evidence>
<dbReference type="InterPro" id="IPR017853">
    <property type="entry name" value="GH"/>
</dbReference>
<dbReference type="SUPFAM" id="SSF51445">
    <property type="entry name" value="(Trans)glycosidases"/>
    <property type="match status" value="1"/>
</dbReference>
<evidence type="ECO:0000256" key="1">
    <source>
        <dbReference type="ARBA" id="ARBA00010687"/>
    </source>
</evidence>
<evidence type="ECO:0000256" key="2">
    <source>
        <dbReference type="ARBA" id="ARBA00022801"/>
    </source>
</evidence>
<dbReference type="InterPro" id="IPR011683">
    <property type="entry name" value="Glyco_hydro_53"/>
</dbReference>
<reference evidence="7 8" key="1">
    <citation type="submission" date="2018-08" db="EMBL/GenBank/DDBJ databases">
        <title>A genome reference for cultivated species of the human gut microbiota.</title>
        <authorList>
            <person name="Zou Y."/>
            <person name="Xue W."/>
            <person name="Luo G."/>
        </authorList>
    </citation>
    <scope>NUCLEOTIDE SEQUENCE [LARGE SCALE GENOMIC DNA]</scope>
    <source>
        <strain evidence="7 8">AF31-21AC</strain>
    </source>
</reference>
<dbReference type="Pfam" id="PF07532">
    <property type="entry name" value="Big_4"/>
    <property type="match status" value="1"/>
</dbReference>
<evidence type="ECO:0000313" key="8">
    <source>
        <dbReference type="Proteomes" id="UP000283586"/>
    </source>
</evidence>
<accession>A0A3R6JE19</accession>
<keyword evidence="3 4" id="KW-0326">Glycosidase</keyword>
<dbReference type="GO" id="GO:0031218">
    <property type="term" value="F:arabinogalactan endo-1,4-beta-galactosidase activity"/>
    <property type="evidence" value="ECO:0007669"/>
    <property type="project" value="UniProtKB-EC"/>
</dbReference>
<feature type="domain" description="Bacterial Ig-like" evidence="6">
    <location>
        <begin position="568"/>
        <end position="625"/>
    </location>
</feature>